<dbReference type="Proteomes" id="UP001153269">
    <property type="component" value="Unassembled WGS sequence"/>
</dbReference>
<dbReference type="AlphaFoldDB" id="A0A9N7TUP6"/>
<dbReference type="EMBL" id="CADEAL010000324">
    <property type="protein sequence ID" value="CAB1418439.1"/>
    <property type="molecule type" value="Genomic_DNA"/>
</dbReference>
<sequence>MAAQTEGLSTGSASHSSPVFCMRLDQSNRQMGDSPGALEGIWRSVFPTVGENTSRHRSHRVDAVMSGKVAVTTRPRVPAAPQDTDGSWSSVIGRRGISCNSCTAKVHSCVTISPAGIKHTDMEKESGAWNGHSEGRATR</sequence>
<keyword evidence="2" id="KW-1185">Reference proteome</keyword>
<evidence type="ECO:0000313" key="1">
    <source>
        <dbReference type="EMBL" id="CAB1418439.1"/>
    </source>
</evidence>
<accession>A0A9N7TUP6</accession>
<proteinExistence type="predicted"/>
<evidence type="ECO:0000313" key="2">
    <source>
        <dbReference type="Proteomes" id="UP001153269"/>
    </source>
</evidence>
<organism evidence="1 2">
    <name type="scientific">Pleuronectes platessa</name>
    <name type="common">European plaice</name>
    <dbReference type="NCBI Taxonomy" id="8262"/>
    <lineage>
        <taxon>Eukaryota</taxon>
        <taxon>Metazoa</taxon>
        <taxon>Chordata</taxon>
        <taxon>Craniata</taxon>
        <taxon>Vertebrata</taxon>
        <taxon>Euteleostomi</taxon>
        <taxon>Actinopterygii</taxon>
        <taxon>Neopterygii</taxon>
        <taxon>Teleostei</taxon>
        <taxon>Neoteleostei</taxon>
        <taxon>Acanthomorphata</taxon>
        <taxon>Carangaria</taxon>
        <taxon>Pleuronectiformes</taxon>
        <taxon>Pleuronectoidei</taxon>
        <taxon>Pleuronectidae</taxon>
        <taxon>Pleuronectes</taxon>
    </lineage>
</organism>
<comment type="caution">
    <text evidence="1">The sequence shown here is derived from an EMBL/GenBank/DDBJ whole genome shotgun (WGS) entry which is preliminary data.</text>
</comment>
<gene>
    <name evidence="1" type="ORF">PLEPLA_LOCUS6265</name>
</gene>
<name>A0A9N7TUP6_PLEPL</name>
<protein>
    <submittedName>
        <fullName evidence="1">Uncharacterized protein</fullName>
    </submittedName>
</protein>
<reference evidence="1" key="1">
    <citation type="submission" date="2020-03" db="EMBL/GenBank/DDBJ databases">
        <authorList>
            <person name="Weist P."/>
        </authorList>
    </citation>
    <scope>NUCLEOTIDE SEQUENCE</scope>
</reference>